<dbReference type="RefSeq" id="WP_066545650.1">
    <property type="nucleotide sequence ID" value="NZ_MASJ01000023.1"/>
</dbReference>
<feature type="transmembrane region" description="Helical" evidence="1">
    <location>
        <begin position="62"/>
        <end position="80"/>
    </location>
</feature>
<protein>
    <recommendedName>
        <fullName evidence="4">YesK-like protein</fullName>
    </recommendedName>
</protein>
<feature type="transmembrane region" description="Helical" evidence="1">
    <location>
        <begin position="6"/>
        <end position="27"/>
    </location>
</feature>
<dbReference type="EMBL" id="MASJ01000023">
    <property type="protein sequence ID" value="OCS84594.1"/>
    <property type="molecule type" value="Genomic_DNA"/>
</dbReference>
<keyword evidence="1" id="KW-0812">Transmembrane</keyword>
<keyword evidence="3" id="KW-1185">Reference proteome</keyword>
<comment type="caution">
    <text evidence="2">The sequence shown here is derived from an EMBL/GenBank/DDBJ whole genome shotgun (WGS) entry which is preliminary data.</text>
</comment>
<sequence length="86" mass="9436">MEGSVFIPVLFGVVIAIVLFIAMRAAFHVPMLKATHFTFISAVVVLILSLLIGSWVGMGIGFISFGMFITSVFLYLFVILKSYMAL</sequence>
<gene>
    <name evidence="2" type="ORF">A6M13_03175</name>
</gene>
<accession>A0A1C0YBS3</accession>
<keyword evidence="1" id="KW-0472">Membrane</keyword>
<keyword evidence="1" id="KW-1133">Transmembrane helix</keyword>
<evidence type="ECO:0000313" key="2">
    <source>
        <dbReference type="EMBL" id="OCS84594.1"/>
    </source>
</evidence>
<proteinExistence type="predicted"/>
<evidence type="ECO:0000313" key="3">
    <source>
        <dbReference type="Proteomes" id="UP000093199"/>
    </source>
</evidence>
<dbReference type="Proteomes" id="UP000093199">
    <property type="component" value="Unassembled WGS sequence"/>
</dbReference>
<evidence type="ECO:0000256" key="1">
    <source>
        <dbReference type="SAM" id="Phobius"/>
    </source>
</evidence>
<organism evidence="2 3">
    <name type="scientific">Caryophanon tenue</name>
    <dbReference type="NCBI Taxonomy" id="33978"/>
    <lineage>
        <taxon>Bacteria</taxon>
        <taxon>Bacillati</taxon>
        <taxon>Bacillota</taxon>
        <taxon>Bacilli</taxon>
        <taxon>Bacillales</taxon>
        <taxon>Caryophanaceae</taxon>
        <taxon>Caryophanon</taxon>
    </lineage>
</organism>
<feature type="transmembrane region" description="Helical" evidence="1">
    <location>
        <begin position="34"/>
        <end position="56"/>
    </location>
</feature>
<name>A0A1C0YBS3_9BACL</name>
<reference evidence="2 3" key="1">
    <citation type="submission" date="2016-07" db="EMBL/GenBank/DDBJ databases">
        <title>Caryophanon tenue genome sequencing.</title>
        <authorList>
            <person name="Verma A."/>
            <person name="Pal Y."/>
            <person name="Krishnamurthi S."/>
        </authorList>
    </citation>
    <scope>NUCLEOTIDE SEQUENCE [LARGE SCALE GENOMIC DNA]</scope>
    <source>
        <strain evidence="2 3">DSM 14152</strain>
    </source>
</reference>
<dbReference type="AlphaFoldDB" id="A0A1C0YBS3"/>
<evidence type="ECO:0008006" key="4">
    <source>
        <dbReference type="Google" id="ProtNLM"/>
    </source>
</evidence>
<dbReference type="STRING" id="33978.A6M13_03175"/>